<dbReference type="InterPro" id="IPR002885">
    <property type="entry name" value="PPR_rpt"/>
</dbReference>
<dbReference type="Proteomes" id="UP000594261">
    <property type="component" value="Chromosome 4"/>
</dbReference>
<reference evidence="2" key="2">
    <citation type="submission" date="2021-01" db="UniProtKB">
        <authorList>
            <consortium name="EnsemblPlants"/>
        </authorList>
    </citation>
    <scope>IDENTIFICATION</scope>
</reference>
<name>A0A7N2LJ42_QUELO</name>
<organism evidence="2 3">
    <name type="scientific">Quercus lobata</name>
    <name type="common">Valley oak</name>
    <dbReference type="NCBI Taxonomy" id="97700"/>
    <lineage>
        <taxon>Eukaryota</taxon>
        <taxon>Viridiplantae</taxon>
        <taxon>Streptophyta</taxon>
        <taxon>Embryophyta</taxon>
        <taxon>Tracheophyta</taxon>
        <taxon>Spermatophyta</taxon>
        <taxon>Magnoliopsida</taxon>
        <taxon>eudicotyledons</taxon>
        <taxon>Gunneridae</taxon>
        <taxon>Pentapetalae</taxon>
        <taxon>rosids</taxon>
        <taxon>fabids</taxon>
        <taxon>Fagales</taxon>
        <taxon>Fagaceae</taxon>
        <taxon>Quercus</taxon>
    </lineage>
</organism>
<dbReference type="OMA" id="RMQHIGM"/>
<dbReference type="Gene3D" id="1.25.40.10">
    <property type="entry name" value="Tetratricopeptide repeat domain"/>
    <property type="match status" value="1"/>
</dbReference>
<dbReference type="EnsemblPlants" id="QL04p092008:mrna">
    <property type="protein sequence ID" value="QL04p092008:mrna"/>
    <property type="gene ID" value="QL04p092008"/>
</dbReference>
<evidence type="ECO:0000256" key="1">
    <source>
        <dbReference type="ARBA" id="ARBA00022737"/>
    </source>
</evidence>
<dbReference type="FunFam" id="1.25.40.10:FF:000425">
    <property type="entry name" value="Pentatricopeptide repeat-containing protein At3g26540"/>
    <property type="match status" value="1"/>
</dbReference>
<sequence>MKNPSSAKQSQARKVESHLVTFSPAPPVFLLNRVIETYGGYPEKALSLFLDMNRSGVYASEVTFASVLGSCGAMLALCLWRQVHGLIVKYGFVGNVILESSLVDVYGKCQVIKDGQKMFDEIKNPIAVSWNVIVRRYLEMDDGTKVGFMFFKMFQTAVRPFNFTFSNALIACSSIFALKEGKQIHGVAIKMGFEDDELPCMLHMCASFGDLLAVSQWRDPVTRPC</sequence>
<protein>
    <recommendedName>
        <fullName evidence="4">Pentatricopeptide repeat-containing protein</fullName>
    </recommendedName>
</protein>
<proteinExistence type="predicted"/>
<keyword evidence="3" id="KW-1185">Reference proteome</keyword>
<dbReference type="Pfam" id="PF01535">
    <property type="entry name" value="PPR"/>
    <property type="match status" value="1"/>
</dbReference>
<dbReference type="AlphaFoldDB" id="A0A7N2LJ42"/>
<evidence type="ECO:0008006" key="4">
    <source>
        <dbReference type="Google" id="ProtNLM"/>
    </source>
</evidence>
<keyword evidence="1" id="KW-0677">Repeat</keyword>
<dbReference type="InterPro" id="IPR011990">
    <property type="entry name" value="TPR-like_helical_dom_sf"/>
</dbReference>
<dbReference type="GO" id="GO:0009451">
    <property type="term" value="P:RNA modification"/>
    <property type="evidence" value="ECO:0007669"/>
    <property type="project" value="InterPro"/>
</dbReference>
<reference evidence="2 3" key="1">
    <citation type="journal article" date="2016" name="G3 (Bethesda)">
        <title>First Draft Assembly and Annotation of the Genome of a California Endemic Oak Quercus lobata Nee (Fagaceae).</title>
        <authorList>
            <person name="Sork V.L."/>
            <person name="Fitz-Gibbon S.T."/>
            <person name="Puiu D."/>
            <person name="Crepeau M."/>
            <person name="Gugger P.F."/>
            <person name="Sherman R."/>
            <person name="Stevens K."/>
            <person name="Langley C.H."/>
            <person name="Pellegrini M."/>
            <person name="Salzberg S.L."/>
        </authorList>
    </citation>
    <scope>NUCLEOTIDE SEQUENCE [LARGE SCALE GENOMIC DNA]</scope>
    <source>
        <strain evidence="2 3">cv. SW786</strain>
    </source>
</reference>
<accession>A0A7N2LJ42</accession>
<evidence type="ECO:0000313" key="2">
    <source>
        <dbReference type="EnsemblPlants" id="QL04p092008:mrna"/>
    </source>
</evidence>
<dbReference type="PANTHER" id="PTHR47926">
    <property type="entry name" value="PENTATRICOPEPTIDE REPEAT-CONTAINING PROTEIN"/>
    <property type="match status" value="1"/>
</dbReference>
<dbReference type="EMBL" id="LRBV02000004">
    <property type="status" value="NOT_ANNOTATED_CDS"/>
    <property type="molecule type" value="Genomic_DNA"/>
</dbReference>
<dbReference type="InterPro" id="IPR046960">
    <property type="entry name" value="PPR_At4g14850-like_plant"/>
</dbReference>
<dbReference type="GO" id="GO:0003723">
    <property type="term" value="F:RNA binding"/>
    <property type="evidence" value="ECO:0007669"/>
    <property type="project" value="InterPro"/>
</dbReference>
<evidence type="ECO:0000313" key="3">
    <source>
        <dbReference type="Proteomes" id="UP000594261"/>
    </source>
</evidence>
<dbReference type="InParanoid" id="A0A7N2LJ42"/>
<dbReference type="Gramene" id="QL04p092008:mrna">
    <property type="protein sequence ID" value="QL04p092008:mrna"/>
    <property type="gene ID" value="QL04p092008"/>
</dbReference>